<feature type="transmembrane region" description="Helical" evidence="1">
    <location>
        <begin position="6"/>
        <end position="26"/>
    </location>
</feature>
<evidence type="ECO:0000256" key="1">
    <source>
        <dbReference type="SAM" id="Phobius"/>
    </source>
</evidence>
<dbReference type="EMBL" id="WMBQ01000002">
    <property type="protein sequence ID" value="MTD95221.1"/>
    <property type="molecule type" value="Genomic_DNA"/>
</dbReference>
<proteinExistence type="predicted"/>
<dbReference type="Proteomes" id="UP000440694">
    <property type="component" value="Unassembled WGS sequence"/>
</dbReference>
<name>A0A6I3KR76_9HYPH</name>
<protein>
    <submittedName>
        <fullName evidence="2">Uncharacterized protein</fullName>
    </submittedName>
</protein>
<keyword evidence="3" id="KW-1185">Reference proteome</keyword>
<keyword evidence="1" id="KW-0472">Membrane</keyword>
<feature type="transmembrane region" description="Helical" evidence="1">
    <location>
        <begin position="38"/>
        <end position="58"/>
    </location>
</feature>
<gene>
    <name evidence="2" type="ORF">GIW81_12845</name>
</gene>
<keyword evidence="1" id="KW-0812">Transmembrane</keyword>
<dbReference type="RefSeq" id="WP_154739784.1">
    <property type="nucleotide sequence ID" value="NZ_WMBQ01000002.1"/>
</dbReference>
<feature type="transmembrane region" description="Helical" evidence="1">
    <location>
        <begin position="64"/>
        <end position="82"/>
    </location>
</feature>
<accession>A0A6I3KR76</accession>
<feature type="transmembrane region" description="Helical" evidence="1">
    <location>
        <begin position="114"/>
        <end position="137"/>
    </location>
</feature>
<sequence length="193" mass="20737">MRELLSIELLGTLASTLLFFAGLALLRWRWLQRSSRLLTLAGWLLVGAGIYGYVYSWGGEAGTAYALLALSAVAFLVVWYGLERRVARVRPGREVALEPEDRPTNWPRAIAKSFLAFVLAGVAAVGIGVAFAIHMPLVPTDRIVIGGLLVPTLWGAGMAWTLSDAKLVRATLLLALISAAAYAAAFLPKMLSA</sequence>
<organism evidence="2 3">
    <name type="scientific">Hyphomicrobium album</name>
    <dbReference type="NCBI Taxonomy" id="2665159"/>
    <lineage>
        <taxon>Bacteria</taxon>
        <taxon>Pseudomonadati</taxon>
        <taxon>Pseudomonadota</taxon>
        <taxon>Alphaproteobacteria</taxon>
        <taxon>Hyphomicrobiales</taxon>
        <taxon>Hyphomicrobiaceae</taxon>
        <taxon>Hyphomicrobium</taxon>
    </lineage>
</organism>
<reference evidence="2 3" key="1">
    <citation type="submission" date="2019-11" db="EMBL/GenBank/DDBJ databases">
        <title>Identification of a novel strain.</title>
        <authorList>
            <person name="Xu Q."/>
            <person name="Wang G."/>
        </authorList>
    </citation>
    <scope>NUCLEOTIDE SEQUENCE [LARGE SCALE GENOMIC DNA]</scope>
    <source>
        <strain evidence="3">xq</strain>
    </source>
</reference>
<comment type="caution">
    <text evidence="2">The sequence shown here is derived from an EMBL/GenBank/DDBJ whole genome shotgun (WGS) entry which is preliminary data.</text>
</comment>
<evidence type="ECO:0000313" key="2">
    <source>
        <dbReference type="EMBL" id="MTD95221.1"/>
    </source>
</evidence>
<feature type="transmembrane region" description="Helical" evidence="1">
    <location>
        <begin position="143"/>
        <end position="160"/>
    </location>
</feature>
<dbReference type="AlphaFoldDB" id="A0A6I3KR76"/>
<feature type="transmembrane region" description="Helical" evidence="1">
    <location>
        <begin position="167"/>
        <end position="187"/>
    </location>
</feature>
<keyword evidence="1" id="KW-1133">Transmembrane helix</keyword>
<evidence type="ECO:0000313" key="3">
    <source>
        <dbReference type="Proteomes" id="UP000440694"/>
    </source>
</evidence>